<dbReference type="PANTHER" id="PTHR30319:SF1">
    <property type="entry name" value="TRANSCRIPTIONAL REPRESSOR PAAX"/>
    <property type="match status" value="1"/>
</dbReference>
<dbReference type="InterPro" id="IPR013225">
    <property type="entry name" value="PaaX_C"/>
</dbReference>
<evidence type="ECO:0000259" key="1">
    <source>
        <dbReference type="Pfam" id="PF07848"/>
    </source>
</evidence>
<dbReference type="Pfam" id="PF08223">
    <property type="entry name" value="PaaX_C"/>
    <property type="match status" value="1"/>
</dbReference>
<reference evidence="5" key="1">
    <citation type="journal article" date="2019" name="Int. J. Syst. Evol. Microbiol.">
        <title>The Global Catalogue of Microorganisms (GCM) 10K type strain sequencing project: providing services to taxonomists for standard genome sequencing and annotation.</title>
        <authorList>
            <consortium name="The Broad Institute Genomics Platform"/>
            <consortium name="The Broad Institute Genome Sequencing Center for Infectious Disease"/>
            <person name="Wu L."/>
            <person name="Ma J."/>
        </authorList>
    </citation>
    <scope>NUCLEOTIDE SEQUENCE [LARGE SCALE GENOMIC DNA]</scope>
    <source>
        <strain evidence="5">CCM 7043</strain>
    </source>
</reference>
<feature type="domain" description="Transcriptional repressor PaaX-like N-terminal" evidence="1">
    <location>
        <begin position="18"/>
        <end position="84"/>
    </location>
</feature>
<comment type="caution">
    <text evidence="4">The sequence shown here is derived from an EMBL/GenBank/DDBJ whole genome shotgun (WGS) entry which is preliminary data.</text>
</comment>
<feature type="domain" description="Transcriptional repressor PaaX-like C-terminal" evidence="2">
    <location>
        <begin position="187"/>
        <end position="276"/>
    </location>
</feature>
<gene>
    <name evidence="4" type="ORF">ACFSJD_16830</name>
</gene>
<dbReference type="PANTHER" id="PTHR30319">
    <property type="entry name" value="PHENYLACETIC ACID REGULATOR-RELATED TRANSCRIPTIONAL REPRESSOR"/>
    <property type="match status" value="1"/>
</dbReference>
<dbReference type="Gene3D" id="3.30.70.2650">
    <property type="match status" value="1"/>
</dbReference>
<sequence length="290" mass="31976">MTAVENPTDAAALVSPPRQLIVSLYGLYAREHDGWMSVAAVVRLMADLGVDPQAARSSISRLKRRGLLQSCRVDGAAGYALTSEARQILAIGDARIFGRRRATRADGWLLVVFSVPESERDRRYQLRSELTRLGFGTVAPGVWIAPGQLEAEANKALKRLDISEYTSVFRAEHVAFGDLRDNVRAWWDLEYLQALYTGFIEQYRPVRERWTSGARPDGAAAFPAYVEMVTAWRQLPYADPGLPLDLLPPDWNGVEAEELFVMLREMLAGPAAAHARAVLLPQTVGAAGAV</sequence>
<organism evidence="4 5">
    <name type="scientific">Pseudonocardia yunnanensis</name>
    <dbReference type="NCBI Taxonomy" id="58107"/>
    <lineage>
        <taxon>Bacteria</taxon>
        <taxon>Bacillati</taxon>
        <taxon>Actinomycetota</taxon>
        <taxon>Actinomycetes</taxon>
        <taxon>Pseudonocardiales</taxon>
        <taxon>Pseudonocardiaceae</taxon>
        <taxon>Pseudonocardia</taxon>
    </lineage>
</organism>
<dbReference type="Proteomes" id="UP001597114">
    <property type="component" value="Unassembled WGS sequence"/>
</dbReference>
<feature type="domain" description="Transcriptional repressor PaaX-like central Cas2-like" evidence="3">
    <location>
        <begin position="105"/>
        <end position="181"/>
    </location>
</feature>
<evidence type="ECO:0000259" key="2">
    <source>
        <dbReference type="Pfam" id="PF08223"/>
    </source>
</evidence>
<dbReference type="RefSeq" id="WP_344718690.1">
    <property type="nucleotide sequence ID" value="NZ_BAAAUS010000001.1"/>
</dbReference>
<dbReference type="InterPro" id="IPR011965">
    <property type="entry name" value="PaaX_trns_reg"/>
</dbReference>
<dbReference type="Pfam" id="PF07848">
    <property type="entry name" value="PaaX"/>
    <property type="match status" value="1"/>
</dbReference>
<evidence type="ECO:0000313" key="5">
    <source>
        <dbReference type="Proteomes" id="UP001597114"/>
    </source>
</evidence>
<name>A0ABW4EVQ0_9PSEU</name>
<dbReference type="InterPro" id="IPR036388">
    <property type="entry name" value="WH-like_DNA-bd_sf"/>
</dbReference>
<dbReference type="InterPro" id="IPR012906">
    <property type="entry name" value="PaaX-like_N"/>
</dbReference>
<evidence type="ECO:0000313" key="4">
    <source>
        <dbReference type="EMBL" id="MFD1519162.1"/>
    </source>
</evidence>
<accession>A0ABW4EVQ0</accession>
<evidence type="ECO:0000259" key="3">
    <source>
        <dbReference type="Pfam" id="PF20803"/>
    </source>
</evidence>
<dbReference type="Gene3D" id="1.20.58.1460">
    <property type="match status" value="1"/>
</dbReference>
<dbReference type="EMBL" id="JBHUCO010000015">
    <property type="protein sequence ID" value="MFD1519162.1"/>
    <property type="molecule type" value="Genomic_DNA"/>
</dbReference>
<dbReference type="InterPro" id="IPR048846">
    <property type="entry name" value="PaaX-like_central"/>
</dbReference>
<keyword evidence="5" id="KW-1185">Reference proteome</keyword>
<dbReference type="PIRSF" id="PIRSF020623">
    <property type="entry name" value="PaaX"/>
    <property type="match status" value="1"/>
</dbReference>
<proteinExistence type="predicted"/>
<dbReference type="Gene3D" id="1.10.10.10">
    <property type="entry name" value="Winged helix-like DNA-binding domain superfamily/Winged helix DNA-binding domain"/>
    <property type="match status" value="1"/>
</dbReference>
<dbReference type="Pfam" id="PF20803">
    <property type="entry name" value="PaaX_M"/>
    <property type="match status" value="1"/>
</dbReference>
<protein>
    <submittedName>
        <fullName evidence="4">PaaX family transcriptional regulator C-terminal domain-containing protein</fullName>
    </submittedName>
</protein>